<keyword evidence="2" id="KW-1185">Reference proteome</keyword>
<name>A0A073K3Y7_9BACI</name>
<dbReference type="AlphaFoldDB" id="A0A073K3Y7"/>
<accession>A0A073K3Y7</accession>
<dbReference type="OrthoDB" id="2451517at2"/>
<protein>
    <submittedName>
        <fullName evidence="1">Uncharacterized protein</fullName>
    </submittedName>
</protein>
<reference evidence="1 2" key="1">
    <citation type="submission" date="2014-06" db="EMBL/GenBank/DDBJ databases">
        <title>Draft genome sequence of Bacillus manliponensis JCM 15802 (MCCC 1A00708).</title>
        <authorList>
            <person name="Lai Q."/>
            <person name="Liu Y."/>
            <person name="Shao Z."/>
        </authorList>
    </citation>
    <scope>NUCLEOTIDE SEQUENCE [LARGE SCALE GENOMIC DNA]</scope>
    <source>
        <strain evidence="1 2">JCM 15802</strain>
    </source>
</reference>
<dbReference type="RefSeq" id="WP_034635018.1">
    <property type="nucleotide sequence ID" value="NZ_CBCSJC010000002.1"/>
</dbReference>
<dbReference type="EMBL" id="JOTN01000001">
    <property type="protein sequence ID" value="KEK21306.1"/>
    <property type="molecule type" value="Genomic_DNA"/>
</dbReference>
<comment type="caution">
    <text evidence="1">The sequence shown here is derived from an EMBL/GenBank/DDBJ whole genome shotgun (WGS) entry which is preliminary data.</text>
</comment>
<evidence type="ECO:0000313" key="1">
    <source>
        <dbReference type="EMBL" id="KEK21306.1"/>
    </source>
</evidence>
<evidence type="ECO:0000313" key="2">
    <source>
        <dbReference type="Proteomes" id="UP000027822"/>
    </source>
</evidence>
<sequence>MDQMKNTINEGSNEMLHEENEQTNTINNINPLCESVKYYIYKKESLLEKHQDMELPFMHLNVLAQMLYEAFHDRSLNKVKPIVLIFKEHIVEGLISPGAYFIDFENDCFIKAESIDIQELKEEFKDRGDVLAIGYISLEGDNQLEDLAVISEELIDRLKEILCIHGELKDDISSFIDLKKFKVPLLKVQWLKRKNSK</sequence>
<dbReference type="STRING" id="574376.BAMA_00615"/>
<gene>
    <name evidence="1" type="ORF">BAMA_00615</name>
</gene>
<dbReference type="Proteomes" id="UP000027822">
    <property type="component" value="Unassembled WGS sequence"/>
</dbReference>
<organism evidence="1 2">
    <name type="scientific">Bacillus manliponensis</name>
    <dbReference type="NCBI Taxonomy" id="574376"/>
    <lineage>
        <taxon>Bacteria</taxon>
        <taxon>Bacillati</taxon>
        <taxon>Bacillota</taxon>
        <taxon>Bacilli</taxon>
        <taxon>Bacillales</taxon>
        <taxon>Bacillaceae</taxon>
        <taxon>Bacillus</taxon>
        <taxon>Bacillus cereus group</taxon>
    </lineage>
</organism>
<proteinExistence type="predicted"/>